<keyword evidence="2" id="KW-1185">Reference proteome</keyword>
<dbReference type="EMBL" id="JABBWK010000028">
    <property type="protein sequence ID" value="KAG1900244.1"/>
    <property type="molecule type" value="Genomic_DNA"/>
</dbReference>
<dbReference type="Proteomes" id="UP001195769">
    <property type="component" value="Unassembled WGS sequence"/>
</dbReference>
<dbReference type="AlphaFoldDB" id="A0AAD4E879"/>
<accession>A0AAD4E879</accession>
<gene>
    <name evidence="1" type="ORF">F5891DRAFT_980514</name>
</gene>
<name>A0AAD4E879_9AGAM</name>
<evidence type="ECO:0008006" key="3">
    <source>
        <dbReference type="Google" id="ProtNLM"/>
    </source>
</evidence>
<protein>
    <recommendedName>
        <fullName evidence="3">CxC2-like cysteine cluster KDZ transposase-associated domain-containing protein</fullName>
    </recommendedName>
</protein>
<dbReference type="GeneID" id="64671308"/>
<organism evidence="1 2">
    <name type="scientific">Suillus fuscotomentosus</name>
    <dbReference type="NCBI Taxonomy" id="1912939"/>
    <lineage>
        <taxon>Eukaryota</taxon>
        <taxon>Fungi</taxon>
        <taxon>Dikarya</taxon>
        <taxon>Basidiomycota</taxon>
        <taxon>Agaricomycotina</taxon>
        <taxon>Agaricomycetes</taxon>
        <taxon>Agaricomycetidae</taxon>
        <taxon>Boletales</taxon>
        <taxon>Suillineae</taxon>
        <taxon>Suillaceae</taxon>
        <taxon>Suillus</taxon>
    </lineage>
</organism>
<proteinExistence type="predicted"/>
<dbReference type="RefSeq" id="XP_041225820.1">
    <property type="nucleotide sequence ID" value="XM_041377010.1"/>
</dbReference>
<comment type="caution">
    <text evidence="1">The sequence shown here is derived from an EMBL/GenBank/DDBJ whole genome shotgun (WGS) entry which is preliminary data.</text>
</comment>
<evidence type="ECO:0000313" key="2">
    <source>
        <dbReference type="Proteomes" id="UP001195769"/>
    </source>
</evidence>
<sequence length="527" mass="61030">MHLITDLKQRGSEVVPVQGMAALCHMQWWIFTREKALRQMNMDYALCEALKHNTDGIWHALTFYDVNCQYHKYLKNRIAESSFLDIPEQLEIILGIGLWHVHGHQDSCYVRYASSFIKGATCIDGEIMEFSSACGIGMLHHKECLDYQMNDCNFMKMIRMSKAICHKFRQVVKGVAESTATFEKLNDSTDAIKVQHWEEQERLAQEHTNKKTKLTAVVSTRGAATWLAEGISIEEAQVTLQIDVRKLGRYPTKHQQLEIAHRHERLQGKIDCWEAIGLRFLGNGIGDGDVQTLEQEFLILEDDEDEYIMDEFGLFEPEKIFISMSSNLGVEKCTDIGTADLIQQELTLGRDRRMMPFTTSECILQTRQSFSAPLSEQQNHRPSLLELGCKFIQWTGFKLSADNTLLERYCPLAKEHLKVSTAVADPNARGQRINTLARFWSMDVERDSNSSDWLNEFYHVHWLHAKAMMDHWKEELLLVQYEMNWTCKFFLHKAEQWIHLSIAAQDKQSLGHIAYVAWQRKMYQAPI</sequence>
<reference evidence="1" key="1">
    <citation type="journal article" date="2020" name="New Phytol.">
        <title>Comparative genomics reveals dynamic genome evolution in host specialist ectomycorrhizal fungi.</title>
        <authorList>
            <person name="Lofgren L.A."/>
            <person name="Nguyen N.H."/>
            <person name="Vilgalys R."/>
            <person name="Ruytinx J."/>
            <person name="Liao H.L."/>
            <person name="Branco S."/>
            <person name="Kuo A."/>
            <person name="LaButti K."/>
            <person name="Lipzen A."/>
            <person name="Andreopoulos W."/>
            <person name="Pangilinan J."/>
            <person name="Riley R."/>
            <person name="Hundley H."/>
            <person name="Na H."/>
            <person name="Barry K."/>
            <person name="Grigoriev I.V."/>
            <person name="Stajich J.E."/>
            <person name="Kennedy P.G."/>
        </authorList>
    </citation>
    <scope>NUCLEOTIDE SEQUENCE</scope>
    <source>
        <strain evidence="1">FC203</strain>
    </source>
</reference>
<evidence type="ECO:0000313" key="1">
    <source>
        <dbReference type="EMBL" id="KAG1900244.1"/>
    </source>
</evidence>
<dbReference type="InterPro" id="IPR040521">
    <property type="entry name" value="KDZ"/>
</dbReference>
<dbReference type="Pfam" id="PF18758">
    <property type="entry name" value="KDZ"/>
    <property type="match status" value="1"/>
</dbReference>